<accession>A0A165NND9</accession>
<dbReference type="Proteomes" id="UP000077266">
    <property type="component" value="Unassembled WGS sequence"/>
</dbReference>
<gene>
    <name evidence="1" type="ORF">EXIGLDRAFT_830406</name>
</gene>
<dbReference type="EMBL" id="KV425897">
    <property type="protein sequence ID" value="KZW00988.1"/>
    <property type="molecule type" value="Genomic_DNA"/>
</dbReference>
<name>A0A165NND9_EXIGL</name>
<reference evidence="1 2" key="1">
    <citation type="journal article" date="2016" name="Mol. Biol. Evol.">
        <title>Comparative Genomics of Early-Diverging Mushroom-Forming Fungi Provides Insights into the Origins of Lignocellulose Decay Capabilities.</title>
        <authorList>
            <person name="Nagy L.G."/>
            <person name="Riley R."/>
            <person name="Tritt A."/>
            <person name="Adam C."/>
            <person name="Daum C."/>
            <person name="Floudas D."/>
            <person name="Sun H."/>
            <person name="Yadav J.S."/>
            <person name="Pangilinan J."/>
            <person name="Larsson K.H."/>
            <person name="Matsuura K."/>
            <person name="Barry K."/>
            <person name="Labutti K."/>
            <person name="Kuo R."/>
            <person name="Ohm R.A."/>
            <person name="Bhattacharya S.S."/>
            <person name="Shirouzu T."/>
            <person name="Yoshinaga Y."/>
            <person name="Martin F.M."/>
            <person name="Grigoriev I.V."/>
            <person name="Hibbett D.S."/>
        </authorList>
    </citation>
    <scope>NUCLEOTIDE SEQUENCE [LARGE SCALE GENOMIC DNA]</scope>
    <source>
        <strain evidence="1 2">HHB12029</strain>
    </source>
</reference>
<sequence>MSPQQLDTSLASSLSASGASRAVNVAQHQTIGYACYNAFTVWCRCSAARFAVDAVIYVSVPSDRRPRAPVFYTVLSALNVLHRLVQLPGRRIPGPGGQTDQGRYLSPPFARVELDVWPWYGVLKPSRSPSFRKLRSRYSHTTRSASFQLNGLHRSISQLPHRNVPATCSCAASRAHSASRLPARTGYHNNARVQRPPPCVYPCSLSICTKL</sequence>
<feature type="non-terminal residue" evidence="1">
    <location>
        <position position="211"/>
    </location>
</feature>
<protein>
    <submittedName>
        <fullName evidence="1">Uncharacterized protein</fullName>
    </submittedName>
</protein>
<evidence type="ECO:0000313" key="1">
    <source>
        <dbReference type="EMBL" id="KZW00988.1"/>
    </source>
</evidence>
<dbReference type="InParanoid" id="A0A165NND9"/>
<evidence type="ECO:0000313" key="2">
    <source>
        <dbReference type="Proteomes" id="UP000077266"/>
    </source>
</evidence>
<organism evidence="1 2">
    <name type="scientific">Exidia glandulosa HHB12029</name>
    <dbReference type="NCBI Taxonomy" id="1314781"/>
    <lineage>
        <taxon>Eukaryota</taxon>
        <taxon>Fungi</taxon>
        <taxon>Dikarya</taxon>
        <taxon>Basidiomycota</taxon>
        <taxon>Agaricomycotina</taxon>
        <taxon>Agaricomycetes</taxon>
        <taxon>Auriculariales</taxon>
        <taxon>Exidiaceae</taxon>
        <taxon>Exidia</taxon>
    </lineage>
</organism>
<keyword evidence="2" id="KW-1185">Reference proteome</keyword>
<dbReference type="AlphaFoldDB" id="A0A165NND9"/>
<proteinExistence type="predicted"/>